<evidence type="ECO:0000313" key="9">
    <source>
        <dbReference type="Proteomes" id="UP000028185"/>
    </source>
</evidence>
<sequence length="445" mass="48009">MNDLTKGKPIAVILQFAIPLLIGSFFQLAYNFADSMIVGHTLGKDAFASVGSTASLIFLIIGFAQGVTNGLTIISAQRFGAGDLEGLKKSFVHGLFYASLISLLLTVSALAFLKPILVLMQTPVSIIDHSHAFLTAMFGGLTFTIFYNFLSSALRSLGNSKTPLLALVIACFINIGLNFFFILVMNWGVFGAGFATILAQACSVLFLIFYIIHKVPHYHIGLADLKLDRGNLKKHAQLAFPMGFQASIIAIGAMTLQFMVNQLGTDAIAAQAIALRTDQLAMLPMVNLGLAIATFTAQNYGAKLYDRIREGVRHSLLLSIAWAIVFAVILILGNRFFSGLFLPNASQTVLDLALVYYIINGSCYWIVASLFILRSFIQGLGKGFIPTLAGFGELIFRAAVAIIGMQYFGFYGTAAANPAAWIGSIIVLIPSSIIFMKKLKAGQSI</sequence>
<keyword evidence="4 7" id="KW-0812">Transmembrane</keyword>
<evidence type="ECO:0000256" key="7">
    <source>
        <dbReference type="SAM" id="Phobius"/>
    </source>
</evidence>
<comment type="subcellular location">
    <subcellularLocation>
        <location evidence="1">Cell membrane</location>
        <topology evidence="1">Multi-pass membrane protein</topology>
    </subcellularLocation>
</comment>
<keyword evidence="3" id="KW-1003">Cell membrane</keyword>
<gene>
    <name evidence="8" type="ORF">ID09_09115</name>
</gene>
<evidence type="ECO:0000256" key="6">
    <source>
        <dbReference type="ARBA" id="ARBA00023136"/>
    </source>
</evidence>
<dbReference type="InterPro" id="IPR002528">
    <property type="entry name" value="MATE_fam"/>
</dbReference>
<keyword evidence="2" id="KW-0813">Transport</keyword>
<name>A0A075SLA9_STRSU</name>
<dbReference type="PANTHER" id="PTHR43549">
    <property type="entry name" value="MULTIDRUG RESISTANCE PROTEIN YPNP-RELATED"/>
    <property type="match status" value="1"/>
</dbReference>
<feature type="transmembrane region" description="Helical" evidence="7">
    <location>
        <begin position="162"/>
        <end position="183"/>
    </location>
</feature>
<feature type="transmembrane region" description="Helical" evidence="7">
    <location>
        <begin position="238"/>
        <end position="260"/>
    </location>
</feature>
<evidence type="ECO:0000256" key="3">
    <source>
        <dbReference type="ARBA" id="ARBA00022475"/>
    </source>
</evidence>
<reference evidence="8 9" key="1">
    <citation type="journal article" date="2014" name="Genome Announc.">
        <title>Whole-Genome Sequence of Streptococcus suis Serotype 4 Reference Strain 6407.</title>
        <authorList>
            <person name="Wang K."/>
            <person name="Chen J."/>
            <person name="Yao H."/>
            <person name="Lu C."/>
        </authorList>
    </citation>
    <scope>NUCLEOTIDE SEQUENCE [LARGE SCALE GENOMIC DNA]</scope>
    <source>
        <strain evidence="8">6407</strain>
    </source>
</reference>
<feature type="transmembrane region" description="Helical" evidence="7">
    <location>
        <begin position="314"/>
        <end position="333"/>
    </location>
</feature>
<dbReference type="PANTHER" id="PTHR43549:SF3">
    <property type="entry name" value="MULTIDRUG RESISTANCE PROTEIN YPNP-RELATED"/>
    <property type="match status" value="1"/>
</dbReference>
<feature type="transmembrane region" description="Helical" evidence="7">
    <location>
        <begin position="189"/>
        <end position="212"/>
    </location>
</feature>
<dbReference type="RefSeq" id="WP_024381925.1">
    <property type="nucleotide sequence ID" value="NZ_ALLE01000005.1"/>
</dbReference>
<feature type="transmembrane region" description="Helical" evidence="7">
    <location>
        <begin position="95"/>
        <end position="120"/>
    </location>
</feature>
<evidence type="ECO:0000256" key="5">
    <source>
        <dbReference type="ARBA" id="ARBA00022989"/>
    </source>
</evidence>
<keyword evidence="5 7" id="KW-1133">Transmembrane helix</keyword>
<keyword evidence="6 7" id="KW-0472">Membrane</keyword>
<feature type="transmembrane region" description="Helical" evidence="7">
    <location>
        <begin position="132"/>
        <end position="150"/>
    </location>
</feature>
<feature type="transmembrane region" description="Helical" evidence="7">
    <location>
        <begin position="353"/>
        <end position="373"/>
    </location>
</feature>
<evidence type="ECO:0000256" key="2">
    <source>
        <dbReference type="ARBA" id="ARBA00022448"/>
    </source>
</evidence>
<dbReference type="HOGENOM" id="CLU_012893_5_0_9"/>
<dbReference type="PIRSF" id="PIRSF006603">
    <property type="entry name" value="DinF"/>
    <property type="match status" value="1"/>
</dbReference>
<organism evidence="8 9">
    <name type="scientific">Streptococcus suis 6407</name>
    <dbReference type="NCBI Taxonomy" id="1214179"/>
    <lineage>
        <taxon>Bacteria</taxon>
        <taxon>Bacillati</taxon>
        <taxon>Bacillota</taxon>
        <taxon>Bacilli</taxon>
        <taxon>Lactobacillales</taxon>
        <taxon>Streptococcaceae</taxon>
        <taxon>Streptococcus</taxon>
    </lineage>
</organism>
<evidence type="ECO:0000256" key="4">
    <source>
        <dbReference type="ARBA" id="ARBA00022692"/>
    </source>
</evidence>
<accession>A0A075SLA9</accession>
<evidence type="ECO:0000313" key="8">
    <source>
        <dbReference type="EMBL" id="AIG44176.1"/>
    </source>
</evidence>
<feature type="transmembrane region" description="Helical" evidence="7">
    <location>
        <begin position="418"/>
        <end position="436"/>
    </location>
</feature>
<dbReference type="GO" id="GO:0005886">
    <property type="term" value="C:plasma membrane"/>
    <property type="evidence" value="ECO:0007669"/>
    <property type="project" value="UniProtKB-SubCell"/>
</dbReference>
<dbReference type="NCBIfam" id="TIGR00797">
    <property type="entry name" value="matE"/>
    <property type="match status" value="1"/>
</dbReference>
<evidence type="ECO:0000256" key="1">
    <source>
        <dbReference type="ARBA" id="ARBA00004651"/>
    </source>
</evidence>
<feature type="transmembrane region" description="Helical" evidence="7">
    <location>
        <begin position="12"/>
        <end position="33"/>
    </location>
</feature>
<feature type="transmembrane region" description="Helical" evidence="7">
    <location>
        <begin position="53"/>
        <end position="74"/>
    </location>
</feature>
<dbReference type="CDD" id="cd13138">
    <property type="entry name" value="MATE_yoeA_like"/>
    <property type="match status" value="1"/>
</dbReference>
<dbReference type="Pfam" id="PF01554">
    <property type="entry name" value="MatE"/>
    <property type="match status" value="2"/>
</dbReference>
<proteinExistence type="predicted"/>
<feature type="transmembrane region" description="Helical" evidence="7">
    <location>
        <begin position="280"/>
        <end position="302"/>
    </location>
</feature>
<dbReference type="Proteomes" id="UP000028185">
    <property type="component" value="Chromosome"/>
</dbReference>
<dbReference type="AlphaFoldDB" id="A0A075SLA9"/>
<protein>
    <submittedName>
        <fullName evidence="8">Diguanylate cyclase</fullName>
    </submittedName>
</protein>
<dbReference type="GO" id="GO:0015297">
    <property type="term" value="F:antiporter activity"/>
    <property type="evidence" value="ECO:0007669"/>
    <property type="project" value="InterPro"/>
</dbReference>
<dbReference type="EMBL" id="CP008921">
    <property type="protein sequence ID" value="AIG44176.1"/>
    <property type="molecule type" value="Genomic_DNA"/>
</dbReference>
<dbReference type="GO" id="GO:0042910">
    <property type="term" value="F:xenobiotic transmembrane transporter activity"/>
    <property type="evidence" value="ECO:0007669"/>
    <property type="project" value="InterPro"/>
</dbReference>
<dbReference type="InterPro" id="IPR048279">
    <property type="entry name" value="MdtK-like"/>
</dbReference>
<dbReference type="PATRIC" id="fig|1214179.4.peg.1805"/>
<feature type="transmembrane region" description="Helical" evidence="7">
    <location>
        <begin position="394"/>
        <end position="412"/>
    </location>
</feature>
<dbReference type="InterPro" id="IPR052031">
    <property type="entry name" value="Membrane_Transporter-Flippase"/>
</dbReference>